<dbReference type="RefSeq" id="WP_377748105.1">
    <property type="nucleotide sequence ID" value="NZ_JBEBWM010000013.1"/>
</dbReference>
<keyword evidence="3" id="KW-0997">Cell inner membrane</keyword>
<protein>
    <submittedName>
        <fullName evidence="10">Paraquat-inducible protein B</fullName>
    </submittedName>
</protein>
<dbReference type="EMBL" id="SMBX01000002">
    <property type="protein sequence ID" value="TCV01647.1"/>
    <property type="molecule type" value="Genomic_DNA"/>
</dbReference>
<evidence type="ECO:0000256" key="4">
    <source>
        <dbReference type="ARBA" id="ARBA00022692"/>
    </source>
</evidence>
<comment type="caution">
    <text evidence="10">The sequence shown here is derived from an EMBL/GenBank/DDBJ whole genome shotgun (WGS) entry which is preliminary data.</text>
</comment>
<evidence type="ECO:0000313" key="11">
    <source>
        <dbReference type="Proteomes" id="UP000294692"/>
    </source>
</evidence>
<feature type="region of interest" description="Disordered" evidence="7">
    <location>
        <begin position="1"/>
        <end position="24"/>
    </location>
</feature>
<name>A0A4R3V8X9_9BURK</name>
<dbReference type="InterPro" id="IPR051800">
    <property type="entry name" value="PqiA-PqiB_transport"/>
</dbReference>
<evidence type="ECO:0000256" key="1">
    <source>
        <dbReference type="ARBA" id="ARBA00004533"/>
    </source>
</evidence>
<feature type="domain" description="Mce/MlaD" evidence="9">
    <location>
        <begin position="309"/>
        <end position="415"/>
    </location>
</feature>
<evidence type="ECO:0000259" key="9">
    <source>
        <dbReference type="Pfam" id="PF02470"/>
    </source>
</evidence>
<keyword evidence="6 8" id="KW-0472">Membrane</keyword>
<keyword evidence="4 8" id="KW-0812">Transmembrane</keyword>
<sequence length="556" mass="60468">MTQDKMTEDKSGAPEAAPAQEPEVVQREKGRISWIWLVPLVALLAGASLLVRDWLQTGPEVTVSFESAEGLEVGQTKLRYRDVAVGAVSDIRVAPDRSRVLVKIQLDREGSEHITRPETRFWVVRPRLGVSGVSGLGTLLSGPYISVDIPRADDSASADAVYEFEGLEKPPEVVSTRAGSRFTLKASELGAFEVGSPVYYRRIEVGRVIGYALEDSGASVDIQVFIDAPHDRLVTRDARFWNASGLQASVGADGFNMEAVSLASIVAGAISFAPGGEDDTARAEPEAVFKLARSKEEALAKPDGEPIEIEMELRHSIRGLKIGAPVDFRGLELGHVTEIDMAFDYNTMRFYALVSADIYPARLGELFEQQLARMKGQMSEDTVAALFKPMVENGLRAQMRAGNLLTGQQYIALDFFPKAEKVTFNDAYRPLQIPVISGDFDRLQQQISSIVSKIDAIPFDGISQDLRSSLQSFGKLADSMDKTLTPQAAEMLKSARKSLDAVSGLLAPDSGITGSMDTVLKELNSAARSMRALADYLQTNPGALLRGRPRDAVLTD</sequence>
<feature type="compositionally biased region" description="Low complexity" evidence="7">
    <location>
        <begin position="13"/>
        <end position="23"/>
    </location>
</feature>
<dbReference type="GO" id="GO:0005886">
    <property type="term" value="C:plasma membrane"/>
    <property type="evidence" value="ECO:0007669"/>
    <property type="project" value="UniProtKB-SubCell"/>
</dbReference>
<evidence type="ECO:0000313" key="10">
    <source>
        <dbReference type="EMBL" id="TCV01647.1"/>
    </source>
</evidence>
<evidence type="ECO:0000256" key="7">
    <source>
        <dbReference type="SAM" id="MobiDB-lite"/>
    </source>
</evidence>
<keyword evidence="11" id="KW-1185">Reference proteome</keyword>
<feature type="domain" description="Mce/MlaD" evidence="9">
    <location>
        <begin position="179"/>
        <end position="239"/>
    </location>
</feature>
<dbReference type="Pfam" id="PF02470">
    <property type="entry name" value="MlaD"/>
    <property type="match status" value="3"/>
</dbReference>
<evidence type="ECO:0000256" key="8">
    <source>
        <dbReference type="SAM" id="Phobius"/>
    </source>
</evidence>
<organism evidence="10 11">
    <name type="scientific">Paracandidimonas soli</name>
    <dbReference type="NCBI Taxonomy" id="1917182"/>
    <lineage>
        <taxon>Bacteria</taxon>
        <taxon>Pseudomonadati</taxon>
        <taxon>Pseudomonadota</taxon>
        <taxon>Betaproteobacteria</taxon>
        <taxon>Burkholderiales</taxon>
        <taxon>Alcaligenaceae</taxon>
        <taxon>Paracandidimonas</taxon>
    </lineage>
</organism>
<dbReference type="PANTHER" id="PTHR30462:SF0">
    <property type="entry name" value="INTERMEMBRANE TRANSPORT PROTEIN YEBT"/>
    <property type="match status" value="1"/>
</dbReference>
<keyword evidence="5 8" id="KW-1133">Transmembrane helix</keyword>
<reference evidence="10 11" key="1">
    <citation type="submission" date="2019-03" db="EMBL/GenBank/DDBJ databases">
        <title>Genomic Encyclopedia of Type Strains, Phase IV (KMG-IV): sequencing the most valuable type-strain genomes for metagenomic binning, comparative biology and taxonomic classification.</title>
        <authorList>
            <person name="Goeker M."/>
        </authorList>
    </citation>
    <scope>NUCLEOTIDE SEQUENCE [LARGE SCALE GENOMIC DNA]</scope>
    <source>
        <strain evidence="10 11">DSM 100048</strain>
    </source>
</reference>
<keyword evidence="2" id="KW-1003">Cell membrane</keyword>
<evidence type="ECO:0000256" key="5">
    <source>
        <dbReference type="ARBA" id="ARBA00022989"/>
    </source>
</evidence>
<feature type="domain" description="Mce/MlaD" evidence="9">
    <location>
        <begin position="58"/>
        <end position="148"/>
    </location>
</feature>
<dbReference type="PANTHER" id="PTHR30462">
    <property type="entry name" value="INTERMEMBRANE TRANSPORT PROTEIN PQIB-RELATED"/>
    <property type="match status" value="1"/>
</dbReference>
<evidence type="ECO:0000256" key="6">
    <source>
        <dbReference type="ARBA" id="ARBA00023136"/>
    </source>
</evidence>
<accession>A0A4R3V8X9</accession>
<feature type="transmembrane region" description="Helical" evidence="8">
    <location>
        <begin position="34"/>
        <end position="55"/>
    </location>
</feature>
<dbReference type="Proteomes" id="UP000294692">
    <property type="component" value="Unassembled WGS sequence"/>
</dbReference>
<comment type="subcellular location">
    <subcellularLocation>
        <location evidence="1">Cell inner membrane</location>
    </subcellularLocation>
</comment>
<proteinExistence type="predicted"/>
<evidence type="ECO:0000256" key="3">
    <source>
        <dbReference type="ARBA" id="ARBA00022519"/>
    </source>
</evidence>
<gene>
    <name evidence="10" type="ORF">EV686_102360</name>
</gene>
<dbReference type="AlphaFoldDB" id="A0A4R3V8X9"/>
<dbReference type="InterPro" id="IPR003399">
    <property type="entry name" value="Mce/MlaD"/>
</dbReference>
<feature type="compositionally biased region" description="Basic and acidic residues" evidence="7">
    <location>
        <begin position="1"/>
        <end position="12"/>
    </location>
</feature>
<evidence type="ECO:0000256" key="2">
    <source>
        <dbReference type="ARBA" id="ARBA00022475"/>
    </source>
</evidence>